<protein>
    <recommendedName>
        <fullName evidence="2">glutathione transferase</fullName>
        <ecNumber evidence="2">2.5.1.18</ecNumber>
    </recommendedName>
</protein>
<comment type="catalytic activity">
    <reaction evidence="6">
        <text>RX + glutathione = an S-substituted glutathione + a halide anion + H(+)</text>
        <dbReference type="Rhea" id="RHEA:16437"/>
        <dbReference type="ChEBI" id="CHEBI:15378"/>
        <dbReference type="ChEBI" id="CHEBI:16042"/>
        <dbReference type="ChEBI" id="CHEBI:17792"/>
        <dbReference type="ChEBI" id="CHEBI:57925"/>
        <dbReference type="ChEBI" id="CHEBI:90779"/>
        <dbReference type="EC" id="2.5.1.18"/>
    </reaction>
</comment>
<evidence type="ECO:0000256" key="3">
    <source>
        <dbReference type="ARBA" id="ARBA00022575"/>
    </source>
</evidence>
<dbReference type="InterPro" id="IPR004046">
    <property type="entry name" value="GST_C"/>
</dbReference>
<gene>
    <name evidence="9" type="ORF">V6N12_057463</name>
</gene>
<dbReference type="PANTHER" id="PTHR11260:SF676">
    <property type="entry name" value="GLUTATHIONE S-TRANSFERASE U8"/>
    <property type="match status" value="1"/>
</dbReference>
<dbReference type="SFLD" id="SFLDS00019">
    <property type="entry name" value="Glutathione_Transferase_(cytos"/>
    <property type="match status" value="1"/>
</dbReference>
<evidence type="ECO:0000256" key="2">
    <source>
        <dbReference type="ARBA" id="ARBA00012452"/>
    </source>
</evidence>
<dbReference type="EMBL" id="JBBPBM010000066">
    <property type="protein sequence ID" value="KAK8514563.1"/>
    <property type="molecule type" value="Genomic_DNA"/>
</dbReference>
<dbReference type="InterPro" id="IPR036249">
    <property type="entry name" value="Thioredoxin-like_sf"/>
</dbReference>
<dbReference type="SUPFAM" id="SSF47616">
    <property type="entry name" value="GST C-terminal domain-like"/>
    <property type="match status" value="1"/>
</dbReference>
<dbReference type="PROSITE" id="PS50404">
    <property type="entry name" value="GST_NTER"/>
    <property type="match status" value="1"/>
</dbReference>
<keyword evidence="3" id="KW-0216">Detoxification</keyword>
<dbReference type="SUPFAM" id="SSF52833">
    <property type="entry name" value="Thioredoxin-like"/>
    <property type="match status" value="1"/>
</dbReference>
<evidence type="ECO:0000256" key="1">
    <source>
        <dbReference type="ARBA" id="ARBA00004514"/>
    </source>
</evidence>
<name>A0ABR2C571_9ROSI</name>
<dbReference type="CDD" id="cd03058">
    <property type="entry name" value="GST_N_Tau"/>
    <property type="match status" value="1"/>
</dbReference>
<dbReference type="PANTHER" id="PTHR11260">
    <property type="entry name" value="GLUTATHIONE S-TRANSFERASE, GST, SUPERFAMILY, GST DOMAIN CONTAINING"/>
    <property type="match status" value="1"/>
</dbReference>
<dbReference type="Proteomes" id="UP001472677">
    <property type="component" value="Unassembled WGS sequence"/>
</dbReference>
<dbReference type="InterPro" id="IPR004045">
    <property type="entry name" value="Glutathione_S-Trfase_N"/>
</dbReference>
<evidence type="ECO:0000256" key="6">
    <source>
        <dbReference type="ARBA" id="ARBA00047960"/>
    </source>
</evidence>
<reference evidence="9 10" key="1">
    <citation type="journal article" date="2024" name="G3 (Bethesda)">
        <title>Genome assembly of Hibiscus sabdariffa L. provides insights into metabolisms of medicinal natural products.</title>
        <authorList>
            <person name="Kim T."/>
        </authorList>
    </citation>
    <scope>NUCLEOTIDE SEQUENCE [LARGE SCALE GENOMIC DNA]</scope>
    <source>
        <strain evidence="9">TK-2024</strain>
        <tissue evidence="9">Old leaves</tissue>
    </source>
</reference>
<keyword evidence="4" id="KW-0808">Transferase</keyword>
<dbReference type="CDD" id="cd03185">
    <property type="entry name" value="GST_C_Tau"/>
    <property type="match status" value="1"/>
</dbReference>
<dbReference type="Gene3D" id="1.20.1050.10">
    <property type="match status" value="1"/>
</dbReference>
<dbReference type="SFLD" id="SFLDG01152">
    <property type="entry name" value="Main.3:_Omega-_and_Tau-like"/>
    <property type="match status" value="1"/>
</dbReference>
<dbReference type="EC" id="2.5.1.18" evidence="2"/>
<dbReference type="InterPro" id="IPR040079">
    <property type="entry name" value="Glutathione_S-Trfase"/>
</dbReference>
<evidence type="ECO:0000256" key="5">
    <source>
        <dbReference type="ARBA" id="ARBA00025743"/>
    </source>
</evidence>
<dbReference type="Gene3D" id="3.40.30.10">
    <property type="entry name" value="Glutaredoxin"/>
    <property type="match status" value="1"/>
</dbReference>
<dbReference type="Pfam" id="PF13409">
    <property type="entry name" value="GST_N_2"/>
    <property type="match status" value="1"/>
</dbReference>
<evidence type="ECO:0000259" key="8">
    <source>
        <dbReference type="PROSITE" id="PS50405"/>
    </source>
</evidence>
<organism evidence="9 10">
    <name type="scientific">Hibiscus sabdariffa</name>
    <name type="common">roselle</name>
    <dbReference type="NCBI Taxonomy" id="183260"/>
    <lineage>
        <taxon>Eukaryota</taxon>
        <taxon>Viridiplantae</taxon>
        <taxon>Streptophyta</taxon>
        <taxon>Embryophyta</taxon>
        <taxon>Tracheophyta</taxon>
        <taxon>Spermatophyta</taxon>
        <taxon>Magnoliopsida</taxon>
        <taxon>eudicotyledons</taxon>
        <taxon>Gunneridae</taxon>
        <taxon>Pentapetalae</taxon>
        <taxon>rosids</taxon>
        <taxon>malvids</taxon>
        <taxon>Malvales</taxon>
        <taxon>Malvaceae</taxon>
        <taxon>Malvoideae</taxon>
        <taxon>Hibiscus</taxon>
    </lineage>
</organism>
<accession>A0ABR2C571</accession>
<evidence type="ECO:0000256" key="4">
    <source>
        <dbReference type="ARBA" id="ARBA00022679"/>
    </source>
</evidence>
<proteinExistence type="inferred from homology"/>
<comment type="caution">
    <text evidence="9">The sequence shown here is derived from an EMBL/GenBank/DDBJ whole genome shotgun (WGS) entry which is preliminary data.</text>
</comment>
<dbReference type="SFLD" id="SFLDG00358">
    <property type="entry name" value="Main_(cytGST)"/>
    <property type="match status" value="1"/>
</dbReference>
<sequence>MAGHGNGNGNGEEVKLLGIWFSPYVRRVAWALELKGIDYEWVELSFRDPKNRSRSLLEHNPVLKRVPVLVHRGRPVVESLVIVEYIDETWRNNTVLPSDPYERAAARFWANFVDQKITEVLIKLLSLTDKTQMEEEAKQASKALEIVDRELKAKGKKFFGGETIGLVDIALSIVTNWMEAIEEVLDVRIFDSRTHPLIAQWKTNFVEFVRHNLPPKDGLLRFYRRYHQSKIASVAPSRL</sequence>
<comment type="subcellular location">
    <subcellularLocation>
        <location evidence="1">Cytoplasm</location>
        <location evidence="1">Cytosol</location>
    </subcellularLocation>
</comment>
<dbReference type="InterPro" id="IPR036282">
    <property type="entry name" value="Glutathione-S-Trfase_C_sf"/>
</dbReference>
<comment type="similarity">
    <text evidence="5">Belongs to the GST superfamily. Tau family.</text>
</comment>
<feature type="domain" description="GST N-terminal" evidence="7">
    <location>
        <begin position="12"/>
        <end position="94"/>
    </location>
</feature>
<dbReference type="InterPro" id="IPR010987">
    <property type="entry name" value="Glutathione-S-Trfase_C-like"/>
</dbReference>
<dbReference type="InterPro" id="IPR045073">
    <property type="entry name" value="Omega/Tau-like"/>
</dbReference>
<keyword evidence="10" id="KW-1185">Reference proteome</keyword>
<evidence type="ECO:0000259" key="7">
    <source>
        <dbReference type="PROSITE" id="PS50404"/>
    </source>
</evidence>
<dbReference type="PROSITE" id="PS50405">
    <property type="entry name" value="GST_CTER"/>
    <property type="match status" value="1"/>
</dbReference>
<dbReference type="Pfam" id="PF00043">
    <property type="entry name" value="GST_C"/>
    <property type="match status" value="1"/>
</dbReference>
<feature type="domain" description="GST C-terminal" evidence="8">
    <location>
        <begin position="99"/>
        <end position="226"/>
    </location>
</feature>
<evidence type="ECO:0000313" key="9">
    <source>
        <dbReference type="EMBL" id="KAK8514563.1"/>
    </source>
</evidence>
<dbReference type="InterPro" id="IPR045074">
    <property type="entry name" value="GST_C_Tau"/>
</dbReference>
<evidence type="ECO:0000313" key="10">
    <source>
        <dbReference type="Proteomes" id="UP001472677"/>
    </source>
</evidence>